<sequence>VNVQQWIENGQILNGYVRSFDLSATSTLFNEVQSSK</sequence>
<evidence type="ECO:0000313" key="1">
    <source>
        <dbReference type="EMBL" id="CAF4492393.1"/>
    </source>
</evidence>
<reference evidence="2" key="1">
    <citation type="submission" date="2021-02" db="EMBL/GenBank/DDBJ databases">
        <authorList>
            <person name="Nowell W R."/>
        </authorList>
    </citation>
    <scope>NUCLEOTIDE SEQUENCE</scope>
</reference>
<proteinExistence type="predicted"/>
<feature type="non-terminal residue" evidence="2">
    <location>
        <position position="1"/>
    </location>
</feature>
<gene>
    <name evidence="1" type="ORF">BYL167_LOCUS35622</name>
    <name evidence="2" type="ORF">GIL414_LOCUS52979</name>
</gene>
<dbReference type="EMBL" id="CAJOBJ010182710">
    <property type="protein sequence ID" value="CAF4924357.1"/>
    <property type="molecule type" value="Genomic_DNA"/>
</dbReference>
<accession>A0A8S3CI36</accession>
<dbReference type="EMBL" id="CAJOBH010075602">
    <property type="protein sequence ID" value="CAF4492393.1"/>
    <property type="molecule type" value="Genomic_DNA"/>
</dbReference>
<evidence type="ECO:0000313" key="2">
    <source>
        <dbReference type="EMBL" id="CAF4924357.1"/>
    </source>
</evidence>
<name>A0A8S3CI36_9BILA</name>
<protein>
    <submittedName>
        <fullName evidence="2">Uncharacterized protein</fullName>
    </submittedName>
</protein>
<dbReference type="Proteomes" id="UP000681720">
    <property type="component" value="Unassembled WGS sequence"/>
</dbReference>
<organism evidence="2 3">
    <name type="scientific">Rotaria magnacalcarata</name>
    <dbReference type="NCBI Taxonomy" id="392030"/>
    <lineage>
        <taxon>Eukaryota</taxon>
        <taxon>Metazoa</taxon>
        <taxon>Spiralia</taxon>
        <taxon>Gnathifera</taxon>
        <taxon>Rotifera</taxon>
        <taxon>Eurotatoria</taxon>
        <taxon>Bdelloidea</taxon>
        <taxon>Philodinida</taxon>
        <taxon>Philodinidae</taxon>
        <taxon>Rotaria</taxon>
    </lineage>
</organism>
<comment type="caution">
    <text evidence="2">The sequence shown here is derived from an EMBL/GenBank/DDBJ whole genome shotgun (WGS) entry which is preliminary data.</text>
</comment>
<dbReference type="Proteomes" id="UP000681967">
    <property type="component" value="Unassembled WGS sequence"/>
</dbReference>
<dbReference type="AlphaFoldDB" id="A0A8S3CI36"/>
<evidence type="ECO:0000313" key="3">
    <source>
        <dbReference type="Proteomes" id="UP000681720"/>
    </source>
</evidence>